<comment type="caution">
    <text evidence="5">The sequence shown here is derived from an EMBL/GenBank/DDBJ whole genome shotgun (WGS) entry which is preliminary data.</text>
</comment>
<gene>
    <name evidence="5" type="ORF">D3226_06305</name>
</gene>
<dbReference type="InterPro" id="IPR009057">
    <property type="entry name" value="Homeodomain-like_sf"/>
</dbReference>
<proteinExistence type="predicted"/>
<dbReference type="Gene3D" id="1.10.10.60">
    <property type="entry name" value="Homeodomain-like"/>
    <property type="match status" value="1"/>
</dbReference>
<reference evidence="5 6" key="1">
    <citation type="submission" date="2018-09" db="EMBL/GenBank/DDBJ databases">
        <title>Comparative genomics of Leucobacter spp.</title>
        <authorList>
            <person name="Reis A.C."/>
            <person name="Kolvenbach B.A."/>
            <person name="Corvini P.F.X."/>
            <person name="Nunes O.C."/>
        </authorList>
    </citation>
    <scope>NUCLEOTIDE SEQUENCE [LARGE SCALE GENOMIC DNA]</scope>
    <source>
        <strain evidence="5 6">L-1</strain>
    </source>
</reference>
<dbReference type="Pfam" id="PF12833">
    <property type="entry name" value="HTH_18"/>
    <property type="match status" value="1"/>
</dbReference>
<dbReference type="PANTHER" id="PTHR11019">
    <property type="entry name" value="HTH-TYPE TRANSCRIPTIONAL REGULATOR NIMR"/>
    <property type="match status" value="1"/>
</dbReference>
<protein>
    <submittedName>
        <fullName evidence="5">AraC family transcriptional regulator</fullName>
    </submittedName>
</protein>
<dbReference type="InterPro" id="IPR003313">
    <property type="entry name" value="AraC-bd"/>
</dbReference>
<organism evidence="5 6">
    <name type="scientific">Leucobacter chromiireducens subsp. chromiireducens</name>
    <dbReference type="NCBI Taxonomy" id="660067"/>
    <lineage>
        <taxon>Bacteria</taxon>
        <taxon>Bacillati</taxon>
        <taxon>Actinomycetota</taxon>
        <taxon>Actinomycetes</taxon>
        <taxon>Micrococcales</taxon>
        <taxon>Microbacteriaceae</taxon>
        <taxon>Leucobacter</taxon>
    </lineage>
</organism>
<evidence type="ECO:0000313" key="5">
    <source>
        <dbReference type="EMBL" id="MBL3689570.1"/>
    </source>
</evidence>
<dbReference type="Proteomes" id="UP001646141">
    <property type="component" value="Unassembled WGS sequence"/>
</dbReference>
<evidence type="ECO:0000259" key="4">
    <source>
        <dbReference type="PROSITE" id="PS01124"/>
    </source>
</evidence>
<evidence type="ECO:0000256" key="3">
    <source>
        <dbReference type="ARBA" id="ARBA00023163"/>
    </source>
</evidence>
<dbReference type="InterPro" id="IPR018060">
    <property type="entry name" value="HTH_AraC"/>
</dbReference>
<name>A0ABS1SPR4_9MICO</name>
<dbReference type="SUPFAM" id="SSF46689">
    <property type="entry name" value="Homeodomain-like"/>
    <property type="match status" value="1"/>
</dbReference>
<keyword evidence="6" id="KW-1185">Reference proteome</keyword>
<dbReference type="Gene3D" id="2.60.120.10">
    <property type="entry name" value="Jelly Rolls"/>
    <property type="match status" value="1"/>
</dbReference>
<dbReference type="Pfam" id="PF02311">
    <property type="entry name" value="AraC_binding"/>
    <property type="match status" value="1"/>
</dbReference>
<dbReference type="PANTHER" id="PTHR11019:SF159">
    <property type="entry name" value="TRANSCRIPTIONAL REGULATOR-RELATED"/>
    <property type="match status" value="1"/>
</dbReference>
<keyword evidence="2" id="KW-0238">DNA-binding</keyword>
<evidence type="ECO:0000313" key="6">
    <source>
        <dbReference type="Proteomes" id="UP001646141"/>
    </source>
</evidence>
<evidence type="ECO:0000256" key="2">
    <source>
        <dbReference type="ARBA" id="ARBA00023125"/>
    </source>
</evidence>
<dbReference type="InterPro" id="IPR011051">
    <property type="entry name" value="RmlC_Cupin_sf"/>
</dbReference>
<feature type="domain" description="HTH araC/xylS-type" evidence="4">
    <location>
        <begin position="169"/>
        <end position="269"/>
    </location>
</feature>
<dbReference type="SUPFAM" id="SSF51182">
    <property type="entry name" value="RmlC-like cupins"/>
    <property type="match status" value="1"/>
</dbReference>
<dbReference type="RefSeq" id="WP_202381599.1">
    <property type="nucleotide sequence ID" value="NZ_BAAAMA010000002.1"/>
</dbReference>
<accession>A0ABS1SPR4</accession>
<dbReference type="SMART" id="SM00342">
    <property type="entry name" value="HTH_ARAC"/>
    <property type="match status" value="1"/>
</dbReference>
<keyword evidence="3" id="KW-0804">Transcription</keyword>
<dbReference type="EMBL" id="QYAD01000002">
    <property type="protein sequence ID" value="MBL3689570.1"/>
    <property type="molecule type" value="Genomic_DNA"/>
</dbReference>
<sequence>MNAYRQPDWALSGAHPPAISDPYLMGTGVVRGSDVDPERPISPPHTHPEAMLAWCYRGTVWVYLEGAMWQLGPGQGIWIPPHTPHTARHERDATGCYTYVPDNALGEPITEVSRVAVPRAVQEMLLHLASNDMDPDLRIRIQQALIDMLQLPAEHVAEEVGEVPVPADERVRGLVEAVLAEPGDRRTARELFAQHGLHERTVLRVFTSDIGMSFGQWRTGVRMTAAARRIVAGDPVGLAGQQCGYDSTSAFSAAFKGRFGVTPRQYVARARADSAQRNYWR</sequence>
<evidence type="ECO:0000256" key="1">
    <source>
        <dbReference type="ARBA" id="ARBA00023015"/>
    </source>
</evidence>
<keyword evidence="1" id="KW-0805">Transcription regulation</keyword>
<dbReference type="PROSITE" id="PS01124">
    <property type="entry name" value="HTH_ARAC_FAMILY_2"/>
    <property type="match status" value="1"/>
</dbReference>
<dbReference type="InterPro" id="IPR014710">
    <property type="entry name" value="RmlC-like_jellyroll"/>
</dbReference>